<dbReference type="InterPro" id="IPR036465">
    <property type="entry name" value="vWFA_dom_sf"/>
</dbReference>
<feature type="transmembrane region" description="Helical" evidence="1">
    <location>
        <begin position="7"/>
        <end position="28"/>
    </location>
</feature>
<reference evidence="3" key="2">
    <citation type="journal article" date="2021" name="PeerJ">
        <title>Extensive microbial diversity within the chicken gut microbiome revealed by metagenomics and culture.</title>
        <authorList>
            <person name="Gilroy R."/>
            <person name="Ravi A."/>
            <person name="Getino M."/>
            <person name="Pursley I."/>
            <person name="Horton D.L."/>
            <person name="Alikhan N.F."/>
            <person name="Baker D."/>
            <person name="Gharbi K."/>
            <person name="Hall N."/>
            <person name="Watson M."/>
            <person name="Adriaenssens E.M."/>
            <person name="Foster-Nyarko E."/>
            <person name="Jarju S."/>
            <person name="Secka A."/>
            <person name="Antonio M."/>
            <person name="Oren A."/>
            <person name="Chaudhuri R.R."/>
            <person name="La Ragione R."/>
            <person name="Hildebrand F."/>
            <person name="Pallen M.J."/>
        </authorList>
    </citation>
    <scope>NUCLEOTIDE SEQUENCE</scope>
    <source>
        <strain evidence="3">ChiGjej3B3-7149</strain>
    </source>
</reference>
<dbReference type="Pfam" id="PF00092">
    <property type="entry name" value="VWA"/>
    <property type="match status" value="1"/>
</dbReference>
<dbReference type="Gene3D" id="3.40.50.410">
    <property type="entry name" value="von Willebrand factor, type A domain"/>
    <property type="match status" value="1"/>
</dbReference>
<comment type="caution">
    <text evidence="3">The sequence shown here is derived from an EMBL/GenBank/DDBJ whole genome shotgun (WGS) entry which is preliminary data.</text>
</comment>
<keyword evidence="1" id="KW-0812">Transmembrane</keyword>
<evidence type="ECO:0000256" key="1">
    <source>
        <dbReference type="SAM" id="Phobius"/>
    </source>
</evidence>
<proteinExistence type="predicted"/>
<evidence type="ECO:0000313" key="3">
    <source>
        <dbReference type="EMBL" id="HIR55056.1"/>
    </source>
</evidence>
<dbReference type="InterPro" id="IPR051266">
    <property type="entry name" value="CLCR"/>
</dbReference>
<dbReference type="SUPFAM" id="SSF53300">
    <property type="entry name" value="vWA-like"/>
    <property type="match status" value="1"/>
</dbReference>
<reference evidence="3" key="1">
    <citation type="submission" date="2020-10" db="EMBL/GenBank/DDBJ databases">
        <authorList>
            <person name="Gilroy R."/>
        </authorList>
    </citation>
    <scope>NUCLEOTIDE SEQUENCE</scope>
    <source>
        <strain evidence="3">ChiGjej3B3-7149</strain>
    </source>
</reference>
<evidence type="ECO:0000313" key="4">
    <source>
        <dbReference type="Proteomes" id="UP000824238"/>
    </source>
</evidence>
<dbReference type="PANTHER" id="PTHR10579">
    <property type="entry name" value="CALCIUM-ACTIVATED CHLORIDE CHANNEL REGULATOR"/>
    <property type="match status" value="1"/>
</dbReference>
<keyword evidence="1" id="KW-0472">Membrane</keyword>
<dbReference type="CDD" id="cd00198">
    <property type="entry name" value="vWFA"/>
    <property type="match status" value="1"/>
</dbReference>
<dbReference type="AlphaFoldDB" id="A0A9D1IYZ9"/>
<feature type="domain" description="VWFA" evidence="2">
    <location>
        <begin position="110"/>
        <end position="279"/>
    </location>
</feature>
<gene>
    <name evidence="3" type="ORF">IAD36_05620</name>
</gene>
<dbReference type="SMART" id="SM00327">
    <property type="entry name" value="VWA"/>
    <property type="match status" value="1"/>
</dbReference>
<organism evidence="3 4">
    <name type="scientific">Candidatus Scatomorpha intestinigallinarum</name>
    <dbReference type="NCBI Taxonomy" id="2840923"/>
    <lineage>
        <taxon>Bacteria</taxon>
        <taxon>Bacillati</taxon>
        <taxon>Bacillota</taxon>
        <taxon>Clostridia</taxon>
        <taxon>Eubacteriales</taxon>
        <taxon>Candidatus Scatomorpha</taxon>
    </lineage>
</organism>
<feature type="non-terminal residue" evidence="3">
    <location>
        <position position="279"/>
    </location>
</feature>
<sequence>MRGRFGVLSWIFSLAGALLGSQLVAAMYDNVNGPMEHALWGGAVFLAIYIGGFAGLSLSLRFGRWRARRPRGWLISFILCGALIFAAGAGGQALFMVTREEVVVSTDKVDMVLLLDASSSMDSAGYDAPRTEAASQFVDAVGEDNRLQAVSFASTVLDSTDLLYMDSTGKQELKDFIASIDSIGQTDFNAPLRLAVDTLTAEARPDVNRAILLLTDGEGDLDSDVAQDIQAGGIMFFSVRISKSSATGSQARALIDLANATGGFDTRLKPAADGSVDTA</sequence>
<name>A0A9D1IYZ9_9FIRM</name>
<dbReference type="PROSITE" id="PS50234">
    <property type="entry name" value="VWFA"/>
    <property type="match status" value="1"/>
</dbReference>
<dbReference type="EMBL" id="DVHH01000139">
    <property type="protein sequence ID" value="HIR55056.1"/>
    <property type="molecule type" value="Genomic_DNA"/>
</dbReference>
<evidence type="ECO:0000259" key="2">
    <source>
        <dbReference type="PROSITE" id="PS50234"/>
    </source>
</evidence>
<feature type="transmembrane region" description="Helical" evidence="1">
    <location>
        <begin position="40"/>
        <end position="60"/>
    </location>
</feature>
<dbReference type="Proteomes" id="UP000824238">
    <property type="component" value="Unassembled WGS sequence"/>
</dbReference>
<feature type="transmembrane region" description="Helical" evidence="1">
    <location>
        <begin position="72"/>
        <end position="95"/>
    </location>
</feature>
<dbReference type="InterPro" id="IPR002035">
    <property type="entry name" value="VWF_A"/>
</dbReference>
<dbReference type="PANTHER" id="PTHR10579:SF43">
    <property type="entry name" value="ZINC FINGER (C3HC4-TYPE RING FINGER) FAMILY PROTEIN"/>
    <property type="match status" value="1"/>
</dbReference>
<accession>A0A9D1IYZ9</accession>
<protein>
    <submittedName>
        <fullName evidence="3">VWA domain-containing protein</fullName>
    </submittedName>
</protein>
<keyword evidence="1" id="KW-1133">Transmembrane helix</keyword>